<proteinExistence type="predicted"/>
<accession>A0A5B7ECL4</accession>
<protein>
    <submittedName>
        <fullName evidence="1">Uncharacterized protein</fullName>
    </submittedName>
</protein>
<dbReference type="Proteomes" id="UP000324222">
    <property type="component" value="Unassembled WGS sequence"/>
</dbReference>
<keyword evidence="2" id="KW-1185">Reference proteome</keyword>
<dbReference type="AlphaFoldDB" id="A0A5B7ECL4"/>
<dbReference type="EMBL" id="VSRR010002304">
    <property type="protein sequence ID" value="MPC30703.1"/>
    <property type="molecule type" value="Genomic_DNA"/>
</dbReference>
<sequence length="65" mass="6973">MELTKIFQYLACHDALKQYLIAARFSRSQTNSILASAGEKCVVALPSGGGSQLPPDFVEPSTAFP</sequence>
<evidence type="ECO:0000313" key="1">
    <source>
        <dbReference type="EMBL" id="MPC30703.1"/>
    </source>
</evidence>
<evidence type="ECO:0000313" key="2">
    <source>
        <dbReference type="Proteomes" id="UP000324222"/>
    </source>
</evidence>
<name>A0A5B7ECL4_PORTR</name>
<gene>
    <name evidence="1" type="ORF">E2C01_023973</name>
</gene>
<comment type="caution">
    <text evidence="1">The sequence shown here is derived from an EMBL/GenBank/DDBJ whole genome shotgun (WGS) entry which is preliminary data.</text>
</comment>
<organism evidence="1 2">
    <name type="scientific">Portunus trituberculatus</name>
    <name type="common">Swimming crab</name>
    <name type="synonym">Neptunus trituberculatus</name>
    <dbReference type="NCBI Taxonomy" id="210409"/>
    <lineage>
        <taxon>Eukaryota</taxon>
        <taxon>Metazoa</taxon>
        <taxon>Ecdysozoa</taxon>
        <taxon>Arthropoda</taxon>
        <taxon>Crustacea</taxon>
        <taxon>Multicrustacea</taxon>
        <taxon>Malacostraca</taxon>
        <taxon>Eumalacostraca</taxon>
        <taxon>Eucarida</taxon>
        <taxon>Decapoda</taxon>
        <taxon>Pleocyemata</taxon>
        <taxon>Brachyura</taxon>
        <taxon>Eubrachyura</taxon>
        <taxon>Portunoidea</taxon>
        <taxon>Portunidae</taxon>
        <taxon>Portuninae</taxon>
        <taxon>Portunus</taxon>
    </lineage>
</organism>
<reference evidence="1 2" key="1">
    <citation type="submission" date="2019-05" db="EMBL/GenBank/DDBJ databases">
        <title>Another draft genome of Portunus trituberculatus and its Hox gene families provides insights of decapod evolution.</title>
        <authorList>
            <person name="Jeong J.-H."/>
            <person name="Song I."/>
            <person name="Kim S."/>
            <person name="Choi T."/>
            <person name="Kim D."/>
            <person name="Ryu S."/>
            <person name="Kim W."/>
        </authorList>
    </citation>
    <scope>NUCLEOTIDE SEQUENCE [LARGE SCALE GENOMIC DNA]</scope>
    <source>
        <tissue evidence="1">Muscle</tissue>
    </source>
</reference>